<dbReference type="InterPro" id="IPR018707">
    <property type="entry name" value="LpxR"/>
</dbReference>
<organism evidence="2 3">
    <name type="scientific">Mucilaginibacter litoreus</name>
    <dbReference type="NCBI Taxonomy" id="1048221"/>
    <lineage>
        <taxon>Bacteria</taxon>
        <taxon>Pseudomonadati</taxon>
        <taxon>Bacteroidota</taxon>
        <taxon>Sphingobacteriia</taxon>
        <taxon>Sphingobacteriales</taxon>
        <taxon>Sphingobacteriaceae</taxon>
        <taxon>Mucilaginibacter</taxon>
    </lineage>
</organism>
<keyword evidence="1" id="KW-0732">Signal</keyword>
<dbReference type="EMBL" id="JBHTHZ010000002">
    <property type="protein sequence ID" value="MFD0792825.1"/>
    <property type="molecule type" value="Genomic_DNA"/>
</dbReference>
<evidence type="ECO:0000313" key="2">
    <source>
        <dbReference type="EMBL" id="MFD0792825.1"/>
    </source>
</evidence>
<comment type="caution">
    <text evidence="2">The sequence shown here is derived from an EMBL/GenBank/DDBJ whole genome shotgun (WGS) entry which is preliminary data.</text>
</comment>
<reference evidence="3" key="1">
    <citation type="journal article" date="2019" name="Int. J. Syst. Evol. Microbiol.">
        <title>The Global Catalogue of Microorganisms (GCM) 10K type strain sequencing project: providing services to taxonomists for standard genome sequencing and annotation.</title>
        <authorList>
            <consortium name="The Broad Institute Genomics Platform"/>
            <consortium name="The Broad Institute Genome Sequencing Center for Infectious Disease"/>
            <person name="Wu L."/>
            <person name="Ma J."/>
        </authorList>
    </citation>
    <scope>NUCLEOTIDE SEQUENCE [LARGE SCALE GENOMIC DNA]</scope>
    <source>
        <strain evidence="3">CCUG 61484</strain>
    </source>
</reference>
<dbReference type="Gene3D" id="2.40.128.140">
    <property type="entry name" value="Outer membrane protein"/>
    <property type="match status" value="1"/>
</dbReference>
<name>A0ABW3APW3_9SPHI</name>
<proteinExistence type="predicted"/>
<accession>A0ABW3APW3</accession>
<dbReference type="RefSeq" id="WP_377111703.1">
    <property type="nucleotide sequence ID" value="NZ_JBHTHZ010000002.1"/>
</dbReference>
<gene>
    <name evidence="2" type="ORF">ACFQZX_04310</name>
</gene>
<feature type="signal peptide" evidence="1">
    <location>
        <begin position="1"/>
        <end position="20"/>
    </location>
</feature>
<keyword evidence="3" id="KW-1185">Reference proteome</keyword>
<protein>
    <submittedName>
        <fullName evidence="2">Lipid A deacylase LpxR family protein</fullName>
    </submittedName>
</protein>
<feature type="chain" id="PRO_5047226410" evidence="1">
    <location>
        <begin position="21"/>
        <end position="319"/>
    </location>
</feature>
<evidence type="ECO:0000256" key="1">
    <source>
        <dbReference type="SAM" id="SignalP"/>
    </source>
</evidence>
<dbReference type="InterPro" id="IPR037107">
    <property type="entry name" value="Put_OMP_sf"/>
</dbReference>
<dbReference type="Pfam" id="PF09982">
    <property type="entry name" value="LpxR"/>
    <property type="match status" value="1"/>
</dbReference>
<dbReference type="Proteomes" id="UP001597010">
    <property type="component" value="Unassembled WGS sequence"/>
</dbReference>
<evidence type="ECO:0000313" key="3">
    <source>
        <dbReference type="Proteomes" id="UP001597010"/>
    </source>
</evidence>
<sequence length="319" mass="35086">MKFKLLTLVACLLAAAPVFAQTRTTEIGAMSENDSFLGQGSDRYYTNGIFIYYRHALDASKNPALANKVLEFEIGQKIFNAQSGGIPSTEFLDRPFAGYLYAGSSLNLLYKNESNLKLSAKVGIVGPAAGGEPIQNFIHDTFGFYKLTGWPYQIRNDVELNLSADYNKLLARASWADISLASYVNLGTGFTGAGIGPLIRLGNFNQLFHSVSTQSTASTANVAPPLHNHELFFYYKPQANLVGYDATIQGSMFKDHPEAGTREVTLDKEPFIFSNQLGVSYVSSRIVLDIGAVIQTKDTKQMVKSTHQWGSVTLLYRFN</sequence>